<dbReference type="AlphaFoldDB" id="A0A518DFF5"/>
<dbReference type="InterPro" id="IPR013024">
    <property type="entry name" value="GGCT-like"/>
</dbReference>
<dbReference type="Proteomes" id="UP000317429">
    <property type="component" value="Chromosome"/>
</dbReference>
<evidence type="ECO:0000313" key="6">
    <source>
        <dbReference type="Proteomes" id="UP000317429"/>
    </source>
</evidence>
<dbReference type="EMBL" id="CP036291">
    <property type="protein sequence ID" value="QDU90209.1"/>
    <property type="molecule type" value="Genomic_DNA"/>
</dbReference>
<evidence type="ECO:0000259" key="4">
    <source>
        <dbReference type="Pfam" id="PF06094"/>
    </source>
</evidence>
<feature type="active site" description="Proton acceptor" evidence="2">
    <location>
        <position position="83"/>
    </location>
</feature>
<dbReference type="GO" id="GO:0061929">
    <property type="term" value="F:gamma-glutamylaminecyclotransferase activity"/>
    <property type="evidence" value="ECO:0007669"/>
    <property type="project" value="InterPro"/>
</dbReference>
<dbReference type="GO" id="GO:0005829">
    <property type="term" value="C:cytosol"/>
    <property type="evidence" value="ECO:0007669"/>
    <property type="project" value="TreeGrafter"/>
</dbReference>
<keyword evidence="6" id="KW-1185">Reference proteome</keyword>
<dbReference type="InterPro" id="IPR009288">
    <property type="entry name" value="AIG2-like_dom"/>
</dbReference>
<protein>
    <recommendedName>
        <fullName evidence="3">Gamma-glutamylcyclotransferase family protein</fullName>
    </recommendedName>
</protein>
<keyword evidence="5" id="KW-0808">Transferase</keyword>
<name>A0A518DFF5_9BACT</name>
<comment type="similarity">
    <text evidence="1 3">Belongs to the gamma-glutamylcyclotransferase family.</text>
</comment>
<evidence type="ECO:0000256" key="3">
    <source>
        <dbReference type="RuleBase" id="RU367036"/>
    </source>
</evidence>
<organism evidence="5 6">
    <name type="scientific">Pirellulimonas nuda</name>
    <dbReference type="NCBI Taxonomy" id="2528009"/>
    <lineage>
        <taxon>Bacteria</taxon>
        <taxon>Pseudomonadati</taxon>
        <taxon>Planctomycetota</taxon>
        <taxon>Planctomycetia</taxon>
        <taxon>Pirellulales</taxon>
        <taxon>Lacipirellulaceae</taxon>
        <taxon>Pirellulimonas</taxon>
    </lineage>
</organism>
<evidence type="ECO:0000313" key="5">
    <source>
        <dbReference type="EMBL" id="QDU90209.1"/>
    </source>
</evidence>
<reference evidence="5 6" key="1">
    <citation type="submission" date="2019-02" db="EMBL/GenBank/DDBJ databases">
        <title>Deep-cultivation of Planctomycetes and their phenomic and genomic characterization uncovers novel biology.</title>
        <authorList>
            <person name="Wiegand S."/>
            <person name="Jogler M."/>
            <person name="Boedeker C."/>
            <person name="Pinto D."/>
            <person name="Vollmers J."/>
            <person name="Rivas-Marin E."/>
            <person name="Kohn T."/>
            <person name="Peeters S.H."/>
            <person name="Heuer A."/>
            <person name="Rast P."/>
            <person name="Oberbeckmann S."/>
            <person name="Bunk B."/>
            <person name="Jeske O."/>
            <person name="Meyerdierks A."/>
            <person name="Storesund J.E."/>
            <person name="Kallscheuer N."/>
            <person name="Luecker S."/>
            <person name="Lage O.M."/>
            <person name="Pohl T."/>
            <person name="Merkel B.J."/>
            <person name="Hornburger P."/>
            <person name="Mueller R.-W."/>
            <person name="Bruemmer F."/>
            <person name="Labrenz M."/>
            <person name="Spormann A.M."/>
            <person name="Op den Camp H."/>
            <person name="Overmann J."/>
            <person name="Amann R."/>
            <person name="Jetten M.S.M."/>
            <person name="Mascher T."/>
            <person name="Medema M.H."/>
            <person name="Devos D.P."/>
            <person name="Kaster A.-K."/>
            <person name="Ovreas L."/>
            <person name="Rohde M."/>
            <person name="Galperin M.Y."/>
            <person name="Jogler C."/>
        </authorList>
    </citation>
    <scope>NUCLEOTIDE SEQUENCE [LARGE SCALE GENOMIC DNA]</scope>
    <source>
        <strain evidence="5 6">Pla175</strain>
    </source>
</reference>
<dbReference type="Pfam" id="PF06094">
    <property type="entry name" value="GGACT"/>
    <property type="match status" value="1"/>
</dbReference>
<dbReference type="SUPFAM" id="SSF110857">
    <property type="entry name" value="Gamma-glutamyl cyclotransferase-like"/>
    <property type="match status" value="1"/>
</dbReference>
<feature type="domain" description="Gamma-glutamylcyclotransferase AIG2-like" evidence="4">
    <location>
        <begin position="8"/>
        <end position="129"/>
    </location>
</feature>
<sequence>MAKTVDSLFVYGTLRRDARHASHAMLARGATLLGDATLNGAAIYLVGEYPGVVPSDNQEDVVHGEVYRFDPKSDLLTLLDEYEGCLGPRPLYTREPLPVTLAQGETVTAWVYVYNHPVSKKSRIASGDFLFPYG</sequence>
<dbReference type="InterPro" id="IPR036568">
    <property type="entry name" value="GGCT-like_sf"/>
</dbReference>
<dbReference type="OrthoDB" id="8538589at2"/>
<dbReference type="RefSeq" id="WP_145288229.1">
    <property type="nucleotide sequence ID" value="NZ_CP036291.1"/>
</dbReference>
<dbReference type="InterPro" id="IPR039126">
    <property type="entry name" value="GGACT"/>
</dbReference>
<proteinExistence type="inferred from homology"/>
<evidence type="ECO:0000256" key="2">
    <source>
        <dbReference type="PIRSR" id="PIRSR639126-1"/>
    </source>
</evidence>
<dbReference type="GO" id="GO:0016740">
    <property type="term" value="F:transferase activity"/>
    <property type="evidence" value="ECO:0007669"/>
    <property type="project" value="UniProtKB-KW"/>
</dbReference>
<dbReference type="KEGG" id="pnd:Pla175_36110"/>
<accession>A0A518DFF5</accession>
<dbReference type="PANTHER" id="PTHR12510:SF4">
    <property type="entry name" value="GAMMA-GLUTAMYLAMINECYCLOTRANSFERASE"/>
    <property type="match status" value="1"/>
</dbReference>
<dbReference type="CDD" id="cd06661">
    <property type="entry name" value="GGCT_like"/>
    <property type="match status" value="1"/>
</dbReference>
<gene>
    <name evidence="5" type="primary">ytfP</name>
    <name evidence="5" type="ORF">Pla175_36110</name>
</gene>
<dbReference type="Gene3D" id="3.10.490.10">
    <property type="entry name" value="Gamma-glutamyl cyclotransferase-like"/>
    <property type="match status" value="1"/>
</dbReference>
<dbReference type="PANTHER" id="PTHR12510">
    <property type="entry name" value="TROPONIN C-AKIN-1 PROTEIN"/>
    <property type="match status" value="1"/>
</dbReference>
<evidence type="ECO:0000256" key="1">
    <source>
        <dbReference type="ARBA" id="ARBA00008861"/>
    </source>
</evidence>